<evidence type="ECO:0000313" key="1">
    <source>
        <dbReference type="EMBL" id="TDQ46468.1"/>
    </source>
</evidence>
<comment type="caution">
    <text evidence="1">The sequence shown here is derived from an EMBL/GenBank/DDBJ whole genome shotgun (WGS) entry which is preliminary data.</text>
</comment>
<name>A0A4R6UHY5_9GAMM</name>
<evidence type="ECO:0000313" key="2">
    <source>
        <dbReference type="Proteomes" id="UP000295375"/>
    </source>
</evidence>
<gene>
    <name evidence="1" type="ORF">EV696_1139</name>
</gene>
<reference evidence="1 2" key="1">
    <citation type="submission" date="2019-03" db="EMBL/GenBank/DDBJ databases">
        <title>Genomic Encyclopedia of Type Strains, Phase IV (KMG-IV): sequencing the most valuable type-strain genomes for metagenomic binning, comparative biology and taxonomic classification.</title>
        <authorList>
            <person name="Goeker M."/>
        </authorList>
    </citation>
    <scope>NUCLEOTIDE SEQUENCE [LARGE SCALE GENOMIC DNA]</scope>
    <source>
        <strain evidence="1 2">DSM 103792</strain>
    </source>
</reference>
<dbReference type="OrthoDB" id="5724405at2"/>
<organism evidence="1 2">
    <name type="scientific">Permianibacter aggregans</name>
    <dbReference type="NCBI Taxonomy" id="1510150"/>
    <lineage>
        <taxon>Bacteria</taxon>
        <taxon>Pseudomonadati</taxon>
        <taxon>Pseudomonadota</taxon>
        <taxon>Gammaproteobacteria</taxon>
        <taxon>Pseudomonadales</taxon>
        <taxon>Pseudomonadaceae</taxon>
        <taxon>Permianibacter</taxon>
    </lineage>
</organism>
<sequence>MRTGQLGLSIREISTLRQSAVGLSHRAVVQWLDALPIANTGESARQIYQFLVDINSQRVSVDERLQIMLTLRKTVSLINDALRKHYLGQSVSLNDKQRKIAALAQAMQSEMAIGFKTVVEDMMSDHHPRIQPNVLVPAVYHSIAYLSRVLVRCYQLYSQHPGRIWKELHTLFVFAEQNMLHRQPVDSDDAANSIERAYFRILLLAAANPYQLRQKEIDQLFDAAGELSAECHLQSYEAGAPLMVVDLDGDNGPLSQGQLTPKAVGQYRQLQLNDVIARIQDDLRSTGTVVVGSQRTATQQLGAPLLRHLVNAYGNQSTRSFSRTPANGTLKIAIGLSATHYLLSGKAPRAEPEPAVDELSAMSGSLLDATLVDDDRIRARYQTPSNAATRDYDPFAKLYRSPNKHDAQKHGDITAQSARNFTQNKEVSYDFHVAALINISPGGYCLAMRGAVPVQTQTGEIIGIVEQSESGESHWNIGTIRWMKRLPDGTLNLGVQLIAPSARPVETQVRNSQATSNSFQRALLLPALKGIGQPATLITSPIPYSIKQKVRIKESDKSYDVQLNKLVAASASYRQFQFSDALSQTEVRGDSKPGDPENFDNLWELI</sequence>
<dbReference type="RefSeq" id="WP_133591667.1">
    <property type="nucleotide sequence ID" value="NZ_CP037953.1"/>
</dbReference>
<accession>A0A4R6UHY5</accession>
<proteinExistence type="predicted"/>
<protein>
    <recommendedName>
        <fullName evidence="3">GTPase</fullName>
    </recommendedName>
</protein>
<dbReference type="EMBL" id="SNYM01000013">
    <property type="protein sequence ID" value="TDQ46468.1"/>
    <property type="molecule type" value="Genomic_DNA"/>
</dbReference>
<evidence type="ECO:0008006" key="3">
    <source>
        <dbReference type="Google" id="ProtNLM"/>
    </source>
</evidence>
<keyword evidence="2" id="KW-1185">Reference proteome</keyword>
<dbReference type="Proteomes" id="UP000295375">
    <property type="component" value="Unassembled WGS sequence"/>
</dbReference>
<dbReference type="AlphaFoldDB" id="A0A4R6UHY5"/>